<sequence>MTLYLETPGGFVPWSGEAINDVRHPLTVEWVWSDDELAAIGLYLPAPADDVPPGKMAVATSVERVGGVVKFVNTLVNAPPPPLPSTPVIYAVGNFAVSDMDISGIDTAVNFSAAVWMDVGVYLVLFSEAQANTRYLAKAYSGTSQALVVEKGEDYLIINASNASGPYDPAEFSLEVIRVQ</sequence>
<name>A0A2U2DV01_9HYPH</name>
<evidence type="ECO:0000313" key="1">
    <source>
        <dbReference type="EMBL" id="PWE57121.1"/>
    </source>
</evidence>
<proteinExistence type="predicted"/>
<keyword evidence="2" id="KW-1185">Reference proteome</keyword>
<gene>
    <name evidence="1" type="ORF">DEM27_05625</name>
</gene>
<protein>
    <submittedName>
        <fullName evidence="1">Uncharacterized protein</fullName>
    </submittedName>
</protein>
<organism evidence="1 2">
    <name type="scientific">Metarhizobium album</name>
    <dbReference type="NCBI Taxonomy" id="2182425"/>
    <lineage>
        <taxon>Bacteria</taxon>
        <taxon>Pseudomonadati</taxon>
        <taxon>Pseudomonadota</taxon>
        <taxon>Alphaproteobacteria</taxon>
        <taxon>Hyphomicrobiales</taxon>
        <taxon>Rhizobiaceae</taxon>
        <taxon>Metarhizobium</taxon>
    </lineage>
</organism>
<accession>A0A2U2DV01</accession>
<dbReference type="OrthoDB" id="9795789at2"/>
<dbReference type="Proteomes" id="UP000245252">
    <property type="component" value="Unassembled WGS sequence"/>
</dbReference>
<dbReference type="RefSeq" id="WP_109457224.1">
    <property type="nucleotide sequence ID" value="NZ_QFBC01000002.1"/>
</dbReference>
<evidence type="ECO:0000313" key="2">
    <source>
        <dbReference type="Proteomes" id="UP000245252"/>
    </source>
</evidence>
<comment type="caution">
    <text evidence="1">The sequence shown here is derived from an EMBL/GenBank/DDBJ whole genome shotgun (WGS) entry which is preliminary data.</text>
</comment>
<reference evidence="1 2" key="1">
    <citation type="submission" date="2018-05" db="EMBL/GenBank/DDBJ databases">
        <title>The draft genome of strain NS-104.</title>
        <authorList>
            <person name="Hang P."/>
            <person name="Jiang J."/>
        </authorList>
    </citation>
    <scope>NUCLEOTIDE SEQUENCE [LARGE SCALE GENOMIC DNA]</scope>
    <source>
        <strain evidence="1 2">NS-104</strain>
    </source>
</reference>
<dbReference type="EMBL" id="QFBC01000002">
    <property type="protein sequence ID" value="PWE57121.1"/>
    <property type="molecule type" value="Genomic_DNA"/>
</dbReference>
<dbReference type="AlphaFoldDB" id="A0A2U2DV01"/>